<feature type="binding site" evidence="3">
    <location>
        <position position="133"/>
    </location>
    <ligand>
        <name>Fe cation</name>
        <dbReference type="ChEBI" id="CHEBI:24875"/>
    </ligand>
</feature>
<reference evidence="4 5" key="1">
    <citation type="journal article" date="2019" name="Anaerobe">
        <title>Detection of Robinsoniella peoriensis in multiple bone samples of a trauma patient.</title>
        <authorList>
            <person name="Schrottner P."/>
            <person name="Hartwich K."/>
            <person name="Bunk B."/>
            <person name="Schober I."/>
            <person name="Helbig S."/>
            <person name="Rudolph W.W."/>
            <person name="Gunzer F."/>
        </authorList>
    </citation>
    <scope>NUCLEOTIDE SEQUENCE [LARGE SCALE GENOMIC DNA]</scope>
    <source>
        <strain evidence="4 5">DSM 106044</strain>
    </source>
</reference>
<dbReference type="PANTHER" id="PTHR10458:SF22">
    <property type="entry name" value="PEPTIDE DEFORMYLASE"/>
    <property type="match status" value="1"/>
</dbReference>
<keyword evidence="3" id="KW-0479">Metal-binding</keyword>
<dbReference type="InterPro" id="IPR023635">
    <property type="entry name" value="Peptide_deformylase"/>
</dbReference>
<dbReference type="PRINTS" id="PR01576">
    <property type="entry name" value="PDEFORMYLASE"/>
</dbReference>
<dbReference type="InterPro" id="IPR036821">
    <property type="entry name" value="Peptide_deformylase_sf"/>
</dbReference>
<dbReference type="EMBL" id="QGQD01000105">
    <property type="protein sequence ID" value="TLC98021.1"/>
    <property type="molecule type" value="Genomic_DNA"/>
</dbReference>
<comment type="caution">
    <text evidence="4">The sequence shown here is derived from an EMBL/GenBank/DDBJ whole genome shotgun (WGS) entry which is preliminary data.</text>
</comment>
<proteinExistence type="inferred from homology"/>
<feature type="active site" evidence="3">
    <location>
        <position position="134"/>
    </location>
</feature>
<dbReference type="Gene3D" id="3.90.45.10">
    <property type="entry name" value="Peptide deformylase"/>
    <property type="match status" value="1"/>
</dbReference>
<dbReference type="STRING" id="180332.GCA_000797495_00817"/>
<comment type="similarity">
    <text evidence="1 3">Belongs to the polypeptide deformylase family.</text>
</comment>
<dbReference type="SUPFAM" id="SSF56420">
    <property type="entry name" value="Peptide deformylase"/>
    <property type="match status" value="1"/>
</dbReference>
<dbReference type="GO" id="GO:0006412">
    <property type="term" value="P:translation"/>
    <property type="evidence" value="ECO:0007669"/>
    <property type="project" value="UniProtKB-UniRule"/>
</dbReference>
<dbReference type="PANTHER" id="PTHR10458">
    <property type="entry name" value="PEPTIDE DEFORMYLASE"/>
    <property type="match status" value="1"/>
</dbReference>
<dbReference type="RefSeq" id="WP_138003987.1">
    <property type="nucleotide sequence ID" value="NZ_QGQD01000105.1"/>
</dbReference>
<keyword evidence="5" id="KW-1185">Reference proteome</keyword>
<comment type="cofactor">
    <cofactor evidence="3">
        <name>Fe(2+)</name>
        <dbReference type="ChEBI" id="CHEBI:29033"/>
    </cofactor>
    <text evidence="3">Binds 1 Fe(2+) ion.</text>
</comment>
<comment type="catalytic activity">
    <reaction evidence="3">
        <text>N-terminal N-formyl-L-methionyl-[peptide] + H2O = N-terminal L-methionyl-[peptide] + formate</text>
        <dbReference type="Rhea" id="RHEA:24420"/>
        <dbReference type="Rhea" id="RHEA-COMP:10639"/>
        <dbReference type="Rhea" id="RHEA-COMP:10640"/>
        <dbReference type="ChEBI" id="CHEBI:15377"/>
        <dbReference type="ChEBI" id="CHEBI:15740"/>
        <dbReference type="ChEBI" id="CHEBI:49298"/>
        <dbReference type="ChEBI" id="CHEBI:64731"/>
        <dbReference type="EC" id="3.5.1.88"/>
    </reaction>
</comment>
<organism evidence="4 5">
    <name type="scientific">Robinsoniella peoriensis</name>
    <dbReference type="NCBI Taxonomy" id="180332"/>
    <lineage>
        <taxon>Bacteria</taxon>
        <taxon>Bacillati</taxon>
        <taxon>Bacillota</taxon>
        <taxon>Clostridia</taxon>
        <taxon>Lachnospirales</taxon>
        <taxon>Lachnospiraceae</taxon>
        <taxon>Robinsoniella</taxon>
    </lineage>
</organism>
<evidence type="ECO:0000256" key="3">
    <source>
        <dbReference type="HAMAP-Rule" id="MF_00163"/>
    </source>
</evidence>
<evidence type="ECO:0000313" key="5">
    <source>
        <dbReference type="Proteomes" id="UP000306509"/>
    </source>
</evidence>
<name>A0A4U8Q033_9FIRM</name>
<dbReference type="GO" id="GO:0042586">
    <property type="term" value="F:peptide deformylase activity"/>
    <property type="evidence" value="ECO:0007669"/>
    <property type="project" value="UniProtKB-UniRule"/>
</dbReference>
<keyword evidence="3 4" id="KW-0378">Hydrolase</keyword>
<evidence type="ECO:0000256" key="1">
    <source>
        <dbReference type="ARBA" id="ARBA00010759"/>
    </source>
</evidence>
<evidence type="ECO:0000256" key="2">
    <source>
        <dbReference type="ARBA" id="ARBA00023004"/>
    </source>
</evidence>
<accession>A0A4U8Q033</accession>
<protein>
    <recommendedName>
        <fullName evidence="3">Peptide deformylase</fullName>
        <shortName evidence="3">PDF</shortName>
        <ecNumber evidence="3">3.5.1.88</ecNumber>
    </recommendedName>
    <alternativeName>
        <fullName evidence="3">Polypeptide deformylase</fullName>
    </alternativeName>
</protein>
<dbReference type="HAMAP" id="MF_00163">
    <property type="entry name" value="Pep_deformylase"/>
    <property type="match status" value="1"/>
</dbReference>
<dbReference type="GO" id="GO:0046872">
    <property type="term" value="F:metal ion binding"/>
    <property type="evidence" value="ECO:0007669"/>
    <property type="project" value="UniProtKB-KW"/>
</dbReference>
<sequence length="160" mass="18568">MVKEILLLGDKRLYQKSESAQMGKDLDPIIADLHDTLMDFRIRYQAGRAIAAPQIGVGERIIYMHLDSPTVFINPELEFPDGEEMEVLDDCMSFPDLYVRVKRHKRCIIKYFDTGWKKREMILEGDLAELLQHEYDHLDGILATMRAIDNKAFYMSGEII</sequence>
<dbReference type="Proteomes" id="UP000306509">
    <property type="component" value="Unassembled WGS sequence"/>
</dbReference>
<dbReference type="CDD" id="cd00487">
    <property type="entry name" value="Pep_deformylase"/>
    <property type="match status" value="1"/>
</dbReference>
<dbReference type="Pfam" id="PF01327">
    <property type="entry name" value="Pep_deformylase"/>
    <property type="match status" value="1"/>
</dbReference>
<keyword evidence="2 3" id="KW-0408">Iron</keyword>
<feature type="binding site" evidence="3">
    <location>
        <position position="91"/>
    </location>
    <ligand>
        <name>Fe cation</name>
        <dbReference type="ChEBI" id="CHEBI:24875"/>
    </ligand>
</feature>
<gene>
    <name evidence="4" type="primary">def_2</name>
    <name evidence="3" type="synonym">def</name>
    <name evidence="4" type="ORF">DSM106044_05082</name>
</gene>
<comment type="function">
    <text evidence="3">Removes the formyl group from the N-terminal Met of newly synthesized proteins. Requires at least a dipeptide for an efficient rate of reaction. N-terminal L-methionine is a prerequisite for activity but the enzyme has broad specificity at other positions.</text>
</comment>
<evidence type="ECO:0000313" key="4">
    <source>
        <dbReference type="EMBL" id="TLC98021.1"/>
    </source>
</evidence>
<keyword evidence="3" id="KW-0648">Protein biosynthesis</keyword>
<dbReference type="EC" id="3.5.1.88" evidence="3"/>
<dbReference type="AlphaFoldDB" id="A0A4U8Q033"/>
<dbReference type="PIRSF" id="PIRSF004749">
    <property type="entry name" value="Pep_def"/>
    <property type="match status" value="1"/>
</dbReference>
<feature type="binding site" evidence="3">
    <location>
        <position position="137"/>
    </location>
    <ligand>
        <name>Fe cation</name>
        <dbReference type="ChEBI" id="CHEBI:24875"/>
    </ligand>
</feature>